<dbReference type="SUPFAM" id="SSF57701">
    <property type="entry name" value="Zn2/Cys6 DNA-binding domain"/>
    <property type="match status" value="1"/>
</dbReference>
<feature type="region of interest" description="Disordered" evidence="3">
    <location>
        <begin position="278"/>
        <end position="334"/>
    </location>
</feature>
<sequence length="736" mass="81231">MGRKPNPLLVEYFTRGKKINERSNRYEHTCKLCGEFFPKGRIEYLLGHLTKKCVGLSLADKTKIVLRAHDLADPSAEIAANALATEEQHPSEESPLSLPFSPSRPQNFNALNVLAEASRQVGGDKQGQGQGQGQGQNQDHGQTAPLDPQLAQDSFERQLLETSDNGMGMRNNSFSVPNGQTVPSLYPYLPGALPVTQEDLLRSMPLVSTNSPDLSTIAASANETLAHGVLDPGLSMPQDDVSTALLDSLQAHNSSQPQSQINWSVLPRALGDEKYLTQARHSALTSPDESSSPSQPLRPIAMNPKTRAVNFISEPGTPNKVQKPKSRGKFTPDRRKEVRELRRVGACMRCRMLKKTCSQETPCQTCVAVETPRLWKHSCVRTKLVETFPLYFVSLFGTTAYIEVNMLKSNSDIERLDGEIEANVFSEAPIVFKGLRVHLRPNSEQAAQFPGLVDTFLIDVESENLTPKVEQYLRESSTQYMMQQEACPVMTASLISAVAIRDAQATSSNGTGTPSDKPDNLIADVIDLCTATIILTEANLKWMLNIGQGPDGENQVLRGEKFAQDIIITQLYAVIESRAAVLCRAAMHHFEQRVLSRHKSSNFETFLAAFLLLTCAERMSWLFKCYTDDEAKRSVWPLTNSSADSYANKGQGLASSIHLLLHMRQVEPKIQLDAQSGRFVAQNSEDRDLAAWLEGTSMSKDLLTRRATSSFNLKDCRSLDGTLSSRLLLQVGGPQD</sequence>
<dbReference type="VEuPathDB" id="FungiDB:PV10_08518"/>
<dbReference type="EMBL" id="KN847525">
    <property type="protein sequence ID" value="KIV88886.1"/>
    <property type="molecule type" value="Genomic_DNA"/>
</dbReference>
<keyword evidence="1" id="KW-0238">DNA-binding</keyword>
<proteinExistence type="predicted"/>
<dbReference type="PANTHER" id="PTHR35392:SF2">
    <property type="entry name" value="ZN(II)2CYS6 TRANSCRIPTION FACTOR (EUROFUNG)"/>
    <property type="match status" value="1"/>
</dbReference>
<dbReference type="OrthoDB" id="5417895at2759"/>
<dbReference type="AlphaFoldDB" id="A0A0D1XL12"/>
<protein>
    <recommendedName>
        <fullName evidence="6">Zn(2)-C6 fungal-type domain-containing protein</fullName>
    </recommendedName>
</protein>
<keyword evidence="5" id="KW-1185">Reference proteome</keyword>
<evidence type="ECO:0000313" key="4">
    <source>
        <dbReference type="EMBL" id="KIV88886.1"/>
    </source>
</evidence>
<evidence type="ECO:0000256" key="1">
    <source>
        <dbReference type="ARBA" id="ARBA00023125"/>
    </source>
</evidence>
<feature type="compositionally biased region" description="Gly residues" evidence="3">
    <location>
        <begin position="124"/>
        <end position="134"/>
    </location>
</feature>
<evidence type="ECO:0000313" key="5">
    <source>
        <dbReference type="Proteomes" id="UP000054302"/>
    </source>
</evidence>
<feature type="compositionally biased region" description="Low complexity" evidence="3">
    <location>
        <begin position="93"/>
        <end position="103"/>
    </location>
</feature>
<dbReference type="InterPro" id="IPR036864">
    <property type="entry name" value="Zn2-C6_fun-type_DNA-bd_sf"/>
</dbReference>
<dbReference type="GO" id="GO:0003677">
    <property type="term" value="F:DNA binding"/>
    <property type="evidence" value="ECO:0007669"/>
    <property type="project" value="UniProtKB-KW"/>
</dbReference>
<dbReference type="GO" id="GO:0000981">
    <property type="term" value="F:DNA-binding transcription factor activity, RNA polymerase II-specific"/>
    <property type="evidence" value="ECO:0007669"/>
    <property type="project" value="InterPro"/>
</dbReference>
<evidence type="ECO:0008006" key="6">
    <source>
        <dbReference type="Google" id="ProtNLM"/>
    </source>
</evidence>
<evidence type="ECO:0000256" key="3">
    <source>
        <dbReference type="SAM" id="MobiDB-lite"/>
    </source>
</evidence>
<dbReference type="HOGENOM" id="CLU_005936_0_0_1"/>
<dbReference type="Proteomes" id="UP000054302">
    <property type="component" value="Unassembled WGS sequence"/>
</dbReference>
<dbReference type="STRING" id="212818.A0A0D1XL12"/>
<dbReference type="RefSeq" id="XP_016220460.1">
    <property type="nucleotide sequence ID" value="XM_016373549.1"/>
</dbReference>
<organism evidence="4 5">
    <name type="scientific">Exophiala mesophila</name>
    <name type="common">Black yeast-like fungus</name>
    <dbReference type="NCBI Taxonomy" id="212818"/>
    <lineage>
        <taxon>Eukaryota</taxon>
        <taxon>Fungi</taxon>
        <taxon>Dikarya</taxon>
        <taxon>Ascomycota</taxon>
        <taxon>Pezizomycotina</taxon>
        <taxon>Eurotiomycetes</taxon>
        <taxon>Chaetothyriomycetidae</taxon>
        <taxon>Chaetothyriales</taxon>
        <taxon>Herpotrichiellaceae</taxon>
        <taxon>Exophiala</taxon>
    </lineage>
</organism>
<feature type="region of interest" description="Disordered" evidence="3">
    <location>
        <begin position="119"/>
        <end position="147"/>
    </location>
</feature>
<dbReference type="GeneID" id="27326363"/>
<keyword evidence="2" id="KW-0539">Nucleus</keyword>
<feature type="region of interest" description="Disordered" evidence="3">
    <location>
        <begin position="83"/>
        <end position="103"/>
    </location>
</feature>
<dbReference type="PANTHER" id="PTHR35392">
    <property type="entry name" value="ZN(II)2CYS6 TRANSCRIPTION FACTOR (EUROFUNG)-RELATED-RELATED"/>
    <property type="match status" value="1"/>
</dbReference>
<dbReference type="InterPro" id="IPR052973">
    <property type="entry name" value="Fungal_sec-metab_reg_TF"/>
</dbReference>
<evidence type="ECO:0000256" key="2">
    <source>
        <dbReference type="ARBA" id="ARBA00023242"/>
    </source>
</evidence>
<dbReference type="OMA" id="SKFMRVT"/>
<dbReference type="GO" id="GO:0008270">
    <property type="term" value="F:zinc ion binding"/>
    <property type="evidence" value="ECO:0007669"/>
    <property type="project" value="InterPro"/>
</dbReference>
<accession>A0A0D1XL12</accession>
<name>A0A0D1XL12_EXOME</name>
<reference evidence="4 5" key="1">
    <citation type="submission" date="2015-01" db="EMBL/GenBank/DDBJ databases">
        <title>The Genome Sequence of Exophiala mesophila CBS40295.</title>
        <authorList>
            <consortium name="The Broad Institute Genomics Platform"/>
            <person name="Cuomo C."/>
            <person name="de Hoog S."/>
            <person name="Gorbushina A."/>
            <person name="Stielow B."/>
            <person name="Teixiera M."/>
            <person name="Abouelleil A."/>
            <person name="Chapman S.B."/>
            <person name="Priest M."/>
            <person name="Young S.K."/>
            <person name="Wortman J."/>
            <person name="Nusbaum C."/>
            <person name="Birren B."/>
        </authorList>
    </citation>
    <scope>NUCLEOTIDE SEQUENCE [LARGE SCALE GENOMIC DNA]</scope>
    <source>
        <strain evidence="4 5">CBS 40295</strain>
    </source>
</reference>
<feature type="compositionally biased region" description="Polar residues" evidence="3">
    <location>
        <begin position="279"/>
        <end position="295"/>
    </location>
</feature>
<gene>
    <name evidence="4" type="ORF">PV10_08518</name>
</gene>